<sequence>MDSDEVHEMRSAGIISKPGVRRSDWGSEGDGERLPEHGVGRHTWLPDQNGNSLPCKERSIAGGAAGGTVAKDSGVVIK</sequence>
<evidence type="ECO:0000256" key="1">
    <source>
        <dbReference type="SAM" id="MobiDB-lite"/>
    </source>
</evidence>
<feature type="compositionally biased region" description="Basic and acidic residues" evidence="1">
    <location>
        <begin position="1"/>
        <end position="10"/>
    </location>
</feature>
<reference evidence="2" key="1">
    <citation type="journal article" date="2016" name="Nat. Microbiol.">
        <title>Global phylogeography and evolutionary history of Shigella dysenteriae type 1.</title>
        <authorList>
            <person name="Njamkepo E."/>
            <person name="Fawal N."/>
            <person name="Tran-Dien A."/>
            <person name="Hawkey J."/>
            <person name="Strockbine N."/>
            <person name="Jenkins C."/>
            <person name="Talukder K.A."/>
            <person name="Bercion R."/>
            <person name="Kuleshov K."/>
            <person name="Kolinska R."/>
            <person name="Russell J.E."/>
            <person name="Kaftyreva L."/>
            <person name="Accou-Demartin M."/>
            <person name="Karas A."/>
            <person name="Vandenberg O."/>
            <person name="Mather A.E."/>
            <person name="Mason C.J."/>
            <person name="Page A.J."/>
            <person name="Ramamurthy T."/>
            <person name="Bizet C."/>
            <person name="Gamian A."/>
            <person name="Carle I."/>
            <person name="Sow A.G."/>
            <person name="Bouchier C."/>
            <person name="Wester A.L."/>
            <person name="Lejay-Collin M."/>
            <person name="Fonkoua M.C."/>
            <person name="Hello S.L."/>
            <person name="Blaser M.J."/>
            <person name="Jernberg C."/>
            <person name="Ruckly C."/>
            <person name="Merens A."/>
            <person name="Page A.L."/>
            <person name="Aslett M."/>
            <person name="Roggentin P."/>
            <person name="Fruth A."/>
            <person name="Denamur E."/>
            <person name="Venkatesan M."/>
            <person name="Bercovier H."/>
            <person name="Bodhidatta L."/>
            <person name="Chiou C.S."/>
            <person name="Clermont D."/>
            <person name="Colonna B."/>
            <person name="Egorova S."/>
            <person name="Pazhani G.P."/>
            <person name="Ezernitchi A.V."/>
            <person name="Guigon G."/>
            <person name="Harris S.R."/>
            <person name="Izumiya H."/>
            <person name="Korzeniowska-Kowal A."/>
            <person name="Lutynska A."/>
            <person name="Gouali M."/>
            <person name="Grimont F."/>
            <person name="Langendorf C."/>
            <person name="Marejkova M."/>
            <person name="Peterson L.A."/>
            <person name="Perez-Perez G."/>
            <person name="Ngandjio A."/>
            <person name="Podkolzin A."/>
            <person name="Souche E."/>
            <person name="Makarova M."/>
            <person name="Shipulin G.A."/>
            <person name="Ye C."/>
            <person name="Zemlickova H."/>
            <person name="Herpay M."/>
            <person name="Grimont P.A."/>
            <person name="Parkhill J."/>
            <person name="Sansonetti P."/>
            <person name="Holt K.E."/>
            <person name="Brisse S."/>
            <person name="Thomson N.R."/>
            <person name="Weill F.X."/>
        </authorList>
    </citation>
    <scope>NUCLEOTIDE SEQUENCE</scope>
    <source>
        <strain evidence="2">CAR10</strain>
        <plasmid evidence="2">pCAR10</plasmid>
    </source>
</reference>
<protein>
    <submittedName>
        <fullName evidence="2">Uncharacterized protein</fullName>
    </submittedName>
</protein>
<dbReference type="EMBL" id="KT754161">
    <property type="protein sequence ID" value="AMQ11589.1"/>
    <property type="molecule type" value="Genomic_DNA"/>
</dbReference>
<dbReference type="AlphaFoldDB" id="A0A142CLZ4"/>
<proteinExistence type="predicted"/>
<organism evidence="2">
    <name type="scientific">Shigella dysenteriae 1</name>
    <dbReference type="NCBI Taxonomy" id="984897"/>
    <lineage>
        <taxon>Bacteria</taxon>
        <taxon>Pseudomonadati</taxon>
        <taxon>Pseudomonadota</taxon>
        <taxon>Gammaproteobacteria</taxon>
        <taxon>Enterobacterales</taxon>
        <taxon>Enterobacteriaceae</taxon>
        <taxon>Shigella</taxon>
    </lineage>
</organism>
<feature type="compositionally biased region" description="Basic and acidic residues" evidence="1">
    <location>
        <begin position="21"/>
        <end position="39"/>
    </location>
</feature>
<evidence type="ECO:0000313" key="2">
    <source>
        <dbReference type="EMBL" id="AMQ11589.1"/>
    </source>
</evidence>
<geneLocation type="plasmid" evidence="2">
    <name>pCAR10</name>
</geneLocation>
<feature type="region of interest" description="Disordered" evidence="1">
    <location>
        <begin position="1"/>
        <end position="78"/>
    </location>
</feature>
<keyword evidence="2" id="KW-0614">Plasmid</keyword>
<accession>A0A142CLZ4</accession>
<name>A0A142CLZ4_SHIDY</name>